<keyword evidence="9" id="KW-0472">Membrane</keyword>
<keyword evidence="5" id="KW-1003">Cell membrane</keyword>
<evidence type="ECO:0000256" key="3">
    <source>
        <dbReference type="ARBA" id="ARBA00021563"/>
    </source>
</evidence>
<reference evidence="11 12" key="1">
    <citation type="journal article" date="2017" name="Environ. Microbiol.">
        <title>Genomic and physiological analyses of 'Reinekea forsetii' reveal a versatile opportunistic lifestyle during spring algae blooms.</title>
        <authorList>
            <person name="Avci B."/>
            <person name="Hahnke R.L."/>
            <person name="Chafee M."/>
            <person name="Fischer T."/>
            <person name="Gruber-Vodicka H."/>
            <person name="Tegetmeyer H.E."/>
            <person name="Harder J."/>
            <person name="Fuchs B.M."/>
            <person name="Amann R.I."/>
            <person name="Teeling H."/>
        </authorList>
    </citation>
    <scope>NUCLEOTIDE SEQUENCE [LARGE SCALE GENOMIC DNA]</scope>
    <source>
        <strain evidence="11 12">Hel1_31_D35</strain>
    </source>
</reference>
<evidence type="ECO:0000256" key="7">
    <source>
        <dbReference type="ARBA" id="ARBA00022692"/>
    </source>
</evidence>
<organism evidence="11 12">
    <name type="scientific">Reinekea forsetii</name>
    <dbReference type="NCBI Taxonomy" id="1336806"/>
    <lineage>
        <taxon>Bacteria</taxon>
        <taxon>Pseudomonadati</taxon>
        <taxon>Pseudomonadota</taxon>
        <taxon>Gammaproteobacteria</taxon>
        <taxon>Oceanospirillales</taxon>
        <taxon>Saccharospirillaceae</taxon>
        <taxon>Reinekea</taxon>
    </lineage>
</organism>
<dbReference type="Pfam" id="PF01203">
    <property type="entry name" value="T2SSN"/>
    <property type="match status" value="1"/>
</dbReference>
<proteinExistence type="inferred from homology"/>
<gene>
    <name evidence="11" type="ORF">REIFOR_01878</name>
</gene>
<comment type="subcellular location">
    <subcellularLocation>
        <location evidence="1">Cell inner membrane</location>
    </subcellularLocation>
</comment>
<evidence type="ECO:0000256" key="9">
    <source>
        <dbReference type="ARBA" id="ARBA00023136"/>
    </source>
</evidence>
<evidence type="ECO:0000256" key="4">
    <source>
        <dbReference type="ARBA" id="ARBA00022448"/>
    </source>
</evidence>
<sequence length="245" mass="26457">MKVVKIKWVILLVISYSLALAALAPLQWLLPLAGPRLASLGVTLEEPDGTLWQGESLVRLKSYGYVKVDWDVQLLGLLSLKLPVQISVQNAQMAVTGRLLVKPAGLAIENLTGYLDDTLFAPIYSAYKASLSGRLQLDSVSAEVGWGKQLGALHGSLTWSGGPVGIPMGRTVQNYQVPTLFGQLASNDQGWTLRAQGERQQDYINIALTPAGLATLTVQRTLAEDMAIRVPGNGTTLFDISQQVF</sequence>
<evidence type="ECO:0000256" key="2">
    <source>
        <dbReference type="ARBA" id="ARBA00007208"/>
    </source>
</evidence>
<dbReference type="AlphaFoldDB" id="A0A2K8KQJ5"/>
<dbReference type="InterPro" id="IPR022792">
    <property type="entry name" value="T2SS_protein-GspN"/>
</dbReference>
<keyword evidence="12" id="KW-1185">Reference proteome</keyword>
<name>A0A2K8KQJ5_9GAMM</name>
<dbReference type="GO" id="GO:0015627">
    <property type="term" value="C:type II protein secretion system complex"/>
    <property type="evidence" value="ECO:0007669"/>
    <property type="project" value="InterPro"/>
</dbReference>
<dbReference type="GO" id="GO:0015628">
    <property type="term" value="P:protein secretion by the type II secretion system"/>
    <property type="evidence" value="ECO:0007669"/>
    <property type="project" value="InterPro"/>
</dbReference>
<evidence type="ECO:0000256" key="10">
    <source>
        <dbReference type="ARBA" id="ARBA00030772"/>
    </source>
</evidence>
<keyword evidence="8" id="KW-0653">Protein transport</keyword>
<evidence type="ECO:0000256" key="8">
    <source>
        <dbReference type="ARBA" id="ARBA00022927"/>
    </source>
</evidence>
<dbReference type="RefSeq" id="WP_100257303.1">
    <property type="nucleotide sequence ID" value="NZ_CP011797.1"/>
</dbReference>
<dbReference type="GO" id="GO:0005886">
    <property type="term" value="C:plasma membrane"/>
    <property type="evidence" value="ECO:0007669"/>
    <property type="project" value="UniProtKB-SubCell"/>
</dbReference>
<evidence type="ECO:0000313" key="12">
    <source>
        <dbReference type="Proteomes" id="UP000229757"/>
    </source>
</evidence>
<keyword evidence="6" id="KW-0997">Cell inner membrane</keyword>
<accession>A0A2K8KQJ5</accession>
<dbReference type="EMBL" id="CP011797">
    <property type="protein sequence ID" value="ATX77015.1"/>
    <property type="molecule type" value="Genomic_DNA"/>
</dbReference>
<keyword evidence="7" id="KW-0812">Transmembrane</keyword>
<dbReference type="OrthoDB" id="7055751at2"/>
<dbReference type="Proteomes" id="UP000229757">
    <property type="component" value="Chromosome"/>
</dbReference>
<comment type="similarity">
    <text evidence="2">Belongs to the GSP N family.</text>
</comment>
<keyword evidence="4" id="KW-0813">Transport</keyword>
<evidence type="ECO:0000256" key="5">
    <source>
        <dbReference type="ARBA" id="ARBA00022475"/>
    </source>
</evidence>
<evidence type="ECO:0000256" key="1">
    <source>
        <dbReference type="ARBA" id="ARBA00004533"/>
    </source>
</evidence>
<evidence type="ECO:0000313" key="11">
    <source>
        <dbReference type="EMBL" id="ATX77015.1"/>
    </source>
</evidence>
<evidence type="ECO:0000256" key="6">
    <source>
        <dbReference type="ARBA" id="ARBA00022519"/>
    </source>
</evidence>
<dbReference type="KEGG" id="rfo:REIFOR_01878"/>
<protein>
    <recommendedName>
        <fullName evidence="3">Type II secretion system protein N</fullName>
    </recommendedName>
    <alternativeName>
        <fullName evidence="10">General secretion pathway protein N</fullName>
    </alternativeName>
</protein>